<evidence type="ECO:0000256" key="6">
    <source>
        <dbReference type="HAMAP-Rule" id="MF_01007"/>
    </source>
</evidence>
<feature type="binding site" evidence="6">
    <location>
        <position position="79"/>
    </location>
    <ligand>
        <name>S-adenosyl-L-methionine</name>
        <dbReference type="ChEBI" id="CHEBI:59789"/>
    </ligand>
</feature>
<dbReference type="HAMAP" id="MF_01007">
    <property type="entry name" value="16SrRNA_methyltr_H"/>
    <property type="match status" value="1"/>
</dbReference>
<evidence type="ECO:0000313" key="8">
    <source>
        <dbReference type="Proteomes" id="UP000229362"/>
    </source>
</evidence>
<name>A0A2M6W0T8_9BACT</name>
<reference evidence="8" key="1">
    <citation type="submission" date="2017-09" db="EMBL/GenBank/DDBJ databases">
        <title>Depth-based differentiation of microbial function through sediment-hosted aquifers and enrichment of novel symbionts in the deep terrestrial subsurface.</title>
        <authorList>
            <person name="Probst A.J."/>
            <person name="Ladd B."/>
            <person name="Jarett J.K."/>
            <person name="Geller-Mcgrath D.E."/>
            <person name="Sieber C.M.K."/>
            <person name="Emerson J.B."/>
            <person name="Anantharaman K."/>
            <person name="Thomas B.C."/>
            <person name="Malmstrom R."/>
            <person name="Stieglmeier M."/>
            <person name="Klingl A."/>
            <person name="Woyke T."/>
            <person name="Ryan C.M."/>
            <person name="Banfield J.F."/>
        </authorList>
    </citation>
    <scope>NUCLEOTIDE SEQUENCE [LARGE SCALE GENOMIC DNA]</scope>
</reference>
<evidence type="ECO:0000256" key="1">
    <source>
        <dbReference type="ARBA" id="ARBA00010396"/>
    </source>
</evidence>
<sequence length="302" mass="33968">MTRHIPVLKNEVLEALNLKQGDNVIDATLGDAGHAEAILNAIAPNGKLLGIDMDPEAILRAKQFLYTFQDRATFVRNNFEQLKEIVDQTGFGPVQAILLDLGWSTPQFEERGRGFSFLRDEPLDMRYGATHQKVSAKDVLNTYSQDVLEKIFKEYGEEKLSNLIAQAIVEFRKDHELSSTGELVEIVLGVYRKKLGTDKEIPWIGGLHPATRIFQAIRIEVNNELEALTSTLPQIVEVLDSGGRAAVISFHSLEDRIVKHYFKSIHGKTVQVITKKPIVCGEEEYEHNPPSRSAKLRVIQKI</sequence>
<dbReference type="InterPro" id="IPR029063">
    <property type="entry name" value="SAM-dependent_MTases_sf"/>
</dbReference>
<feature type="binding site" evidence="6">
    <location>
        <begin position="32"/>
        <end position="34"/>
    </location>
    <ligand>
        <name>S-adenosyl-L-methionine</name>
        <dbReference type="ChEBI" id="CHEBI:59789"/>
    </ligand>
</feature>
<comment type="catalytic activity">
    <reaction evidence="6">
        <text>cytidine(1402) in 16S rRNA + S-adenosyl-L-methionine = N(4)-methylcytidine(1402) in 16S rRNA + S-adenosyl-L-homocysteine + H(+)</text>
        <dbReference type="Rhea" id="RHEA:42928"/>
        <dbReference type="Rhea" id="RHEA-COMP:10286"/>
        <dbReference type="Rhea" id="RHEA-COMP:10287"/>
        <dbReference type="ChEBI" id="CHEBI:15378"/>
        <dbReference type="ChEBI" id="CHEBI:57856"/>
        <dbReference type="ChEBI" id="CHEBI:59789"/>
        <dbReference type="ChEBI" id="CHEBI:74506"/>
        <dbReference type="ChEBI" id="CHEBI:82748"/>
        <dbReference type="EC" id="2.1.1.199"/>
    </reaction>
</comment>
<dbReference type="NCBIfam" id="TIGR00006">
    <property type="entry name" value="16S rRNA (cytosine(1402)-N(4))-methyltransferase RsmH"/>
    <property type="match status" value="1"/>
</dbReference>
<dbReference type="SUPFAM" id="SSF53335">
    <property type="entry name" value="S-adenosyl-L-methionine-dependent methyltransferases"/>
    <property type="match status" value="1"/>
</dbReference>
<dbReference type="InterPro" id="IPR023397">
    <property type="entry name" value="SAM-dep_MeTrfase_MraW_recog"/>
</dbReference>
<dbReference type="Proteomes" id="UP000229362">
    <property type="component" value="Unassembled WGS sequence"/>
</dbReference>
<evidence type="ECO:0000256" key="3">
    <source>
        <dbReference type="ARBA" id="ARBA00022603"/>
    </source>
</evidence>
<feature type="binding site" evidence="6">
    <location>
        <position position="52"/>
    </location>
    <ligand>
        <name>S-adenosyl-L-methionine</name>
        <dbReference type="ChEBI" id="CHEBI:59789"/>
    </ligand>
</feature>
<gene>
    <name evidence="6" type="primary">rsmH</name>
    <name evidence="7" type="ORF">COU33_03365</name>
</gene>
<keyword evidence="2 6" id="KW-0698">rRNA processing</keyword>
<dbReference type="Gene3D" id="3.40.50.150">
    <property type="entry name" value="Vaccinia Virus protein VP39"/>
    <property type="match status" value="1"/>
</dbReference>
<dbReference type="SUPFAM" id="SSF81799">
    <property type="entry name" value="Putative methyltransferase TM0872, insert domain"/>
    <property type="match status" value="1"/>
</dbReference>
<comment type="subcellular location">
    <subcellularLocation>
        <location evidence="6">Cytoplasm</location>
    </subcellularLocation>
</comment>
<dbReference type="GO" id="GO:0071424">
    <property type="term" value="F:rRNA (cytosine-N4-)-methyltransferase activity"/>
    <property type="evidence" value="ECO:0007669"/>
    <property type="project" value="UniProtKB-UniRule"/>
</dbReference>
<dbReference type="PIRSF" id="PIRSF004486">
    <property type="entry name" value="MraW"/>
    <property type="match status" value="1"/>
</dbReference>
<dbReference type="EC" id="2.1.1.199" evidence="6"/>
<organism evidence="7 8">
    <name type="scientific">Candidatus Magasanikbacteria bacterium CG10_big_fil_rev_8_21_14_0_10_43_6</name>
    <dbReference type="NCBI Taxonomy" id="1974650"/>
    <lineage>
        <taxon>Bacteria</taxon>
        <taxon>Candidatus Magasanikiibacteriota</taxon>
    </lineage>
</organism>
<dbReference type="InterPro" id="IPR002903">
    <property type="entry name" value="RsmH"/>
</dbReference>
<keyword evidence="3 6" id="KW-0489">Methyltransferase</keyword>
<keyword evidence="6" id="KW-0963">Cytoplasm</keyword>
<proteinExistence type="inferred from homology"/>
<evidence type="ECO:0000313" key="7">
    <source>
        <dbReference type="EMBL" id="PIT86406.1"/>
    </source>
</evidence>
<feature type="binding site" evidence="6">
    <location>
        <position position="107"/>
    </location>
    <ligand>
        <name>S-adenosyl-L-methionine</name>
        <dbReference type="ChEBI" id="CHEBI:59789"/>
    </ligand>
</feature>
<keyword evidence="4 6" id="KW-0808">Transferase</keyword>
<dbReference type="PANTHER" id="PTHR11265">
    <property type="entry name" value="S-ADENOSYL-METHYLTRANSFERASE MRAW"/>
    <property type="match status" value="1"/>
</dbReference>
<comment type="caution">
    <text evidence="7">The sequence shown here is derived from an EMBL/GenBank/DDBJ whole genome shotgun (WGS) entry which is preliminary data.</text>
</comment>
<dbReference type="AlphaFoldDB" id="A0A2M6W0T8"/>
<feature type="binding site" evidence="6">
    <location>
        <position position="100"/>
    </location>
    <ligand>
        <name>S-adenosyl-L-methionine</name>
        <dbReference type="ChEBI" id="CHEBI:59789"/>
    </ligand>
</feature>
<evidence type="ECO:0000256" key="4">
    <source>
        <dbReference type="ARBA" id="ARBA00022679"/>
    </source>
</evidence>
<comment type="function">
    <text evidence="6">Specifically methylates the N4 position of cytidine in position 1402 (C1402) of 16S rRNA.</text>
</comment>
<dbReference type="EMBL" id="PFBZ01000145">
    <property type="protein sequence ID" value="PIT86406.1"/>
    <property type="molecule type" value="Genomic_DNA"/>
</dbReference>
<dbReference type="Pfam" id="PF01795">
    <property type="entry name" value="Methyltransf_5"/>
    <property type="match status" value="1"/>
</dbReference>
<evidence type="ECO:0000256" key="5">
    <source>
        <dbReference type="ARBA" id="ARBA00022691"/>
    </source>
</evidence>
<dbReference type="GO" id="GO:0005737">
    <property type="term" value="C:cytoplasm"/>
    <property type="evidence" value="ECO:0007669"/>
    <property type="project" value="UniProtKB-SubCell"/>
</dbReference>
<comment type="similarity">
    <text evidence="1 6">Belongs to the methyltransferase superfamily. RsmH family.</text>
</comment>
<dbReference type="Gene3D" id="1.10.150.170">
    <property type="entry name" value="Putative methyltransferase TM0872, insert domain"/>
    <property type="match status" value="1"/>
</dbReference>
<dbReference type="PANTHER" id="PTHR11265:SF0">
    <property type="entry name" value="12S RRNA N4-METHYLCYTIDINE METHYLTRANSFERASE"/>
    <property type="match status" value="1"/>
</dbReference>
<protein>
    <recommendedName>
        <fullName evidence="6">Ribosomal RNA small subunit methyltransferase H</fullName>
        <ecNumber evidence="6">2.1.1.199</ecNumber>
    </recommendedName>
    <alternativeName>
        <fullName evidence="6">16S rRNA m(4)C1402 methyltransferase</fullName>
    </alternativeName>
    <alternativeName>
        <fullName evidence="6">rRNA (cytosine-N(4)-)-methyltransferase RsmH</fullName>
    </alternativeName>
</protein>
<evidence type="ECO:0000256" key="2">
    <source>
        <dbReference type="ARBA" id="ARBA00022552"/>
    </source>
</evidence>
<dbReference type="GO" id="GO:0070475">
    <property type="term" value="P:rRNA base methylation"/>
    <property type="evidence" value="ECO:0007669"/>
    <property type="project" value="UniProtKB-UniRule"/>
</dbReference>
<accession>A0A2M6W0T8</accession>
<keyword evidence="5 6" id="KW-0949">S-adenosyl-L-methionine</keyword>